<proteinExistence type="predicted"/>
<dbReference type="SUPFAM" id="SSF53098">
    <property type="entry name" value="Ribonuclease H-like"/>
    <property type="match status" value="1"/>
</dbReference>
<sequence>MFLAHTHVTICRSISTLDPVGNDFATVHYDFENPIYQAEDGSEEDCEVPRELARLVLQKTIQPHEESLEIVNLGTEINKREVRGFLGHSNYIARFIPHLTATCKPIFKLLKRKNQEMFKIKHHNSSPYRPKTNGAVEAANNIKKIIQKMTVTYKDWHEMLPFALHGYRTSVRTSTGATPFSLVYGTEAVLPVEVQIPSLRIMKEAGLDEDEWIQTRLDQINLIDEKRLAAVCHGQIYQKRMTQAFNKKVKRRVYQIGDLVIKRIILPQGDPRGKWTPTYEGSFVVKKVSSGGAMMLATMDGEEFPHPVNADIVKKYYA</sequence>
<gene>
    <name evidence="1" type="ORF">KIW84_032077</name>
</gene>
<dbReference type="EMBL" id="JAMSHJ010000003">
    <property type="protein sequence ID" value="KAI5426500.1"/>
    <property type="molecule type" value="Genomic_DNA"/>
</dbReference>
<evidence type="ECO:0008006" key="3">
    <source>
        <dbReference type="Google" id="ProtNLM"/>
    </source>
</evidence>
<keyword evidence="2" id="KW-1185">Reference proteome</keyword>
<dbReference type="GO" id="GO:0003676">
    <property type="term" value="F:nucleic acid binding"/>
    <property type="evidence" value="ECO:0007669"/>
    <property type="project" value="InterPro"/>
</dbReference>
<dbReference type="SUPFAM" id="SSF56672">
    <property type="entry name" value="DNA/RNA polymerases"/>
    <property type="match status" value="1"/>
</dbReference>
<dbReference type="Proteomes" id="UP001058974">
    <property type="component" value="Chromosome 3"/>
</dbReference>
<dbReference type="PANTHER" id="PTHR48475:SF1">
    <property type="entry name" value="RNASE H TYPE-1 DOMAIN-CONTAINING PROTEIN"/>
    <property type="match status" value="1"/>
</dbReference>
<dbReference type="AlphaFoldDB" id="A0A9D5B1F3"/>
<dbReference type="InterPro" id="IPR043502">
    <property type="entry name" value="DNA/RNA_pol_sf"/>
</dbReference>
<dbReference type="InterPro" id="IPR012337">
    <property type="entry name" value="RNaseH-like_sf"/>
</dbReference>
<accession>A0A9D5B1F3</accession>
<dbReference type="PANTHER" id="PTHR48475">
    <property type="entry name" value="RIBONUCLEASE H"/>
    <property type="match status" value="1"/>
</dbReference>
<protein>
    <recommendedName>
        <fullName evidence="3">Integrase catalytic domain-containing protein</fullName>
    </recommendedName>
</protein>
<evidence type="ECO:0000313" key="2">
    <source>
        <dbReference type="Proteomes" id="UP001058974"/>
    </source>
</evidence>
<reference evidence="1 2" key="1">
    <citation type="journal article" date="2022" name="Nat. Genet.">
        <title>Improved pea reference genome and pan-genome highlight genomic features and evolutionary characteristics.</title>
        <authorList>
            <person name="Yang T."/>
            <person name="Liu R."/>
            <person name="Luo Y."/>
            <person name="Hu S."/>
            <person name="Wang D."/>
            <person name="Wang C."/>
            <person name="Pandey M.K."/>
            <person name="Ge S."/>
            <person name="Xu Q."/>
            <person name="Li N."/>
            <person name="Li G."/>
            <person name="Huang Y."/>
            <person name="Saxena R.K."/>
            <person name="Ji Y."/>
            <person name="Li M."/>
            <person name="Yan X."/>
            <person name="He Y."/>
            <person name="Liu Y."/>
            <person name="Wang X."/>
            <person name="Xiang C."/>
            <person name="Varshney R.K."/>
            <person name="Ding H."/>
            <person name="Gao S."/>
            <person name="Zong X."/>
        </authorList>
    </citation>
    <scope>NUCLEOTIDE SEQUENCE [LARGE SCALE GENOMIC DNA]</scope>
    <source>
        <strain evidence="1 2">cv. Zhongwan 6</strain>
    </source>
</reference>
<evidence type="ECO:0000313" key="1">
    <source>
        <dbReference type="EMBL" id="KAI5426500.1"/>
    </source>
</evidence>
<dbReference type="Gene3D" id="3.30.420.10">
    <property type="entry name" value="Ribonuclease H-like superfamily/Ribonuclease H"/>
    <property type="match status" value="1"/>
</dbReference>
<comment type="caution">
    <text evidence="1">The sequence shown here is derived from an EMBL/GenBank/DDBJ whole genome shotgun (WGS) entry which is preliminary data.</text>
</comment>
<dbReference type="InterPro" id="IPR036397">
    <property type="entry name" value="RNaseH_sf"/>
</dbReference>
<name>A0A9D5B1F3_PEA</name>
<organism evidence="1 2">
    <name type="scientific">Pisum sativum</name>
    <name type="common">Garden pea</name>
    <name type="synonym">Lathyrus oleraceus</name>
    <dbReference type="NCBI Taxonomy" id="3888"/>
    <lineage>
        <taxon>Eukaryota</taxon>
        <taxon>Viridiplantae</taxon>
        <taxon>Streptophyta</taxon>
        <taxon>Embryophyta</taxon>
        <taxon>Tracheophyta</taxon>
        <taxon>Spermatophyta</taxon>
        <taxon>Magnoliopsida</taxon>
        <taxon>eudicotyledons</taxon>
        <taxon>Gunneridae</taxon>
        <taxon>Pentapetalae</taxon>
        <taxon>rosids</taxon>
        <taxon>fabids</taxon>
        <taxon>Fabales</taxon>
        <taxon>Fabaceae</taxon>
        <taxon>Papilionoideae</taxon>
        <taxon>50 kb inversion clade</taxon>
        <taxon>NPAAA clade</taxon>
        <taxon>Hologalegina</taxon>
        <taxon>IRL clade</taxon>
        <taxon>Fabeae</taxon>
        <taxon>Lathyrus</taxon>
    </lineage>
</organism>
<dbReference type="Gramene" id="Psat03G0207700-T1">
    <property type="protein sequence ID" value="KAI5426500.1"/>
    <property type="gene ID" value="KIW84_032077"/>
</dbReference>